<evidence type="ECO:0000313" key="2">
    <source>
        <dbReference type="EMBL" id="TGZ53689.1"/>
    </source>
</evidence>
<dbReference type="Proteomes" id="UP000310200">
    <property type="component" value="Unassembled WGS sequence"/>
</dbReference>
<feature type="region of interest" description="Disordered" evidence="1">
    <location>
        <begin position="1"/>
        <end position="24"/>
    </location>
</feature>
<evidence type="ECO:0000256" key="1">
    <source>
        <dbReference type="SAM" id="MobiDB-lite"/>
    </source>
</evidence>
<proteinExistence type="predicted"/>
<protein>
    <submittedName>
        <fullName evidence="2">Uncharacterized protein</fullName>
    </submittedName>
</protein>
<name>A0A4S2KZL3_9HYME</name>
<reference evidence="2 3" key="1">
    <citation type="journal article" date="2019" name="Philos. Trans. R. Soc. Lond., B, Biol. Sci.">
        <title>Ant behaviour and brain gene expression of defending hosts depend on the ecological success of the intruding social parasite.</title>
        <authorList>
            <person name="Kaur R."/>
            <person name="Stoldt M."/>
            <person name="Jongepier E."/>
            <person name="Feldmeyer B."/>
            <person name="Menzel F."/>
            <person name="Bornberg-Bauer E."/>
            <person name="Foitzik S."/>
        </authorList>
    </citation>
    <scope>NUCLEOTIDE SEQUENCE [LARGE SCALE GENOMIC DNA]</scope>
    <source>
        <tissue evidence="2">Whole body</tissue>
    </source>
</reference>
<gene>
    <name evidence="2" type="ORF">DBV15_04927</name>
</gene>
<dbReference type="AlphaFoldDB" id="A0A4S2KZL3"/>
<sequence>MHDGSINRGGRRGREQAERASQQPPTHLLLDFLPTWPIPLESAYLNSRALVKPEYARKDPPVGFQNLIPRIKIEINHFIVCQKSSFSDRALAGNGDKKRSKHPGGGFIAASCESCERDLRRVPLSLRPVPATVGPTDCLR</sequence>
<organism evidence="2 3">
    <name type="scientific">Temnothorax longispinosus</name>
    <dbReference type="NCBI Taxonomy" id="300112"/>
    <lineage>
        <taxon>Eukaryota</taxon>
        <taxon>Metazoa</taxon>
        <taxon>Ecdysozoa</taxon>
        <taxon>Arthropoda</taxon>
        <taxon>Hexapoda</taxon>
        <taxon>Insecta</taxon>
        <taxon>Pterygota</taxon>
        <taxon>Neoptera</taxon>
        <taxon>Endopterygota</taxon>
        <taxon>Hymenoptera</taxon>
        <taxon>Apocrita</taxon>
        <taxon>Aculeata</taxon>
        <taxon>Formicoidea</taxon>
        <taxon>Formicidae</taxon>
        <taxon>Myrmicinae</taxon>
        <taxon>Temnothorax</taxon>
    </lineage>
</organism>
<evidence type="ECO:0000313" key="3">
    <source>
        <dbReference type="Proteomes" id="UP000310200"/>
    </source>
</evidence>
<dbReference type="EMBL" id="QBLH01000968">
    <property type="protein sequence ID" value="TGZ53689.1"/>
    <property type="molecule type" value="Genomic_DNA"/>
</dbReference>
<keyword evidence="3" id="KW-1185">Reference proteome</keyword>
<comment type="caution">
    <text evidence="2">The sequence shown here is derived from an EMBL/GenBank/DDBJ whole genome shotgun (WGS) entry which is preliminary data.</text>
</comment>
<accession>A0A4S2KZL3</accession>